<sequence>MFKFDFDEAMIEQISQKIADRAYEKLVERFDRVNNLPYLLTRTEAKELLRCGETKMSELFARPDFPINTEFGKRVPTKLLFKWIEQNTRWVKQNTNYFDREVV</sequence>
<dbReference type="OrthoDB" id="2614557at2"/>
<evidence type="ECO:0000313" key="1">
    <source>
        <dbReference type="EMBL" id="KZE66841.1"/>
    </source>
</evidence>
<reference evidence="2" key="1">
    <citation type="submission" date="2016-01" db="EMBL/GenBank/DDBJ databases">
        <title>Draft genome of Chromobacterium sp. F49.</title>
        <authorList>
            <person name="Hong K.W."/>
        </authorList>
    </citation>
    <scope>NUCLEOTIDE SEQUENCE [LARGE SCALE GENOMIC DNA]</scope>
    <source>
        <strain evidence="2">P7IIIA</strain>
    </source>
</reference>
<comment type="caution">
    <text evidence="1">The sequence shown here is derived from an EMBL/GenBank/DDBJ whole genome shotgun (WGS) entry which is preliminary data.</text>
</comment>
<keyword evidence="2" id="KW-1185">Reference proteome</keyword>
<dbReference type="RefSeq" id="WP_066240351.1">
    <property type="nucleotide sequence ID" value="NZ_LRFC01000017.1"/>
</dbReference>
<organism evidence="1 2">
    <name type="scientific">Fictibacillus phosphorivorans</name>
    <dbReference type="NCBI Taxonomy" id="1221500"/>
    <lineage>
        <taxon>Bacteria</taxon>
        <taxon>Bacillati</taxon>
        <taxon>Bacillota</taxon>
        <taxon>Bacilli</taxon>
        <taxon>Bacillales</taxon>
        <taxon>Fictibacillaceae</taxon>
        <taxon>Fictibacillus</taxon>
    </lineage>
</organism>
<dbReference type="Proteomes" id="UP000076567">
    <property type="component" value="Unassembled WGS sequence"/>
</dbReference>
<dbReference type="AlphaFoldDB" id="A0A163RGK6"/>
<name>A0A163RGK6_9BACL</name>
<gene>
    <name evidence="1" type="ORF">AWM68_20160</name>
</gene>
<protein>
    <submittedName>
        <fullName evidence="1">Uncharacterized protein</fullName>
    </submittedName>
</protein>
<evidence type="ECO:0000313" key="2">
    <source>
        <dbReference type="Proteomes" id="UP000076567"/>
    </source>
</evidence>
<accession>A0A163RGK6</accession>
<dbReference type="EMBL" id="LRFC01000017">
    <property type="protein sequence ID" value="KZE66841.1"/>
    <property type="molecule type" value="Genomic_DNA"/>
</dbReference>
<proteinExistence type="predicted"/>